<name>A0A448WBN5_9PLAT</name>
<accession>A0A448WBN5</accession>
<gene>
    <name evidence="1" type="ORF">PXEA_LOCUS1259</name>
</gene>
<comment type="caution">
    <text evidence="1">The sequence shown here is derived from an EMBL/GenBank/DDBJ whole genome shotgun (WGS) entry which is preliminary data.</text>
</comment>
<organism evidence="1 2">
    <name type="scientific">Protopolystoma xenopodis</name>
    <dbReference type="NCBI Taxonomy" id="117903"/>
    <lineage>
        <taxon>Eukaryota</taxon>
        <taxon>Metazoa</taxon>
        <taxon>Spiralia</taxon>
        <taxon>Lophotrochozoa</taxon>
        <taxon>Platyhelminthes</taxon>
        <taxon>Monogenea</taxon>
        <taxon>Polyopisthocotylea</taxon>
        <taxon>Polystomatidea</taxon>
        <taxon>Polystomatidae</taxon>
        <taxon>Protopolystoma</taxon>
    </lineage>
</organism>
<evidence type="ECO:0000313" key="1">
    <source>
        <dbReference type="EMBL" id="VEL07819.1"/>
    </source>
</evidence>
<evidence type="ECO:0000313" key="2">
    <source>
        <dbReference type="Proteomes" id="UP000784294"/>
    </source>
</evidence>
<keyword evidence="2" id="KW-1185">Reference proteome</keyword>
<reference evidence="1" key="1">
    <citation type="submission" date="2018-11" db="EMBL/GenBank/DDBJ databases">
        <authorList>
            <consortium name="Pathogen Informatics"/>
        </authorList>
    </citation>
    <scope>NUCLEOTIDE SEQUENCE</scope>
</reference>
<dbReference type="Proteomes" id="UP000784294">
    <property type="component" value="Unassembled WGS sequence"/>
</dbReference>
<sequence length="69" mass="7666">MLGPGVNGEQMIDLLCTNRHIHASACPQTTQLHTHRHTYTQICPIRTIAQTLSYTPTTPTAPPYRPNPT</sequence>
<protein>
    <submittedName>
        <fullName evidence="1">Uncharacterized protein</fullName>
    </submittedName>
</protein>
<dbReference type="AlphaFoldDB" id="A0A448WBN5"/>
<dbReference type="EMBL" id="CAAALY010002535">
    <property type="protein sequence ID" value="VEL07819.1"/>
    <property type="molecule type" value="Genomic_DNA"/>
</dbReference>
<proteinExistence type="predicted"/>